<proteinExistence type="predicted"/>
<evidence type="ECO:0000259" key="1">
    <source>
        <dbReference type="Pfam" id="PF01636"/>
    </source>
</evidence>
<dbReference type="PANTHER" id="PTHR47829:SF3">
    <property type="entry name" value="AMINOGLYCOSIDE PHOSPHOTRANSFERASE DOMAIN-CONTAINING PROTEIN"/>
    <property type="match status" value="1"/>
</dbReference>
<reference evidence="3" key="1">
    <citation type="journal article" date="2019" name="Int. J. Syst. Evol. Microbiol.">
        <title>The Global Catalogue of Microorganisms (GCM) 10K type strain sequencing project: providing services to taxonomists for standard genome sequencing and annotation.</title>
        <authorList>
            <consortium name="The Broad Institute Genomics Platform"/>
            <consortium name="The Broad Institute Genome Sequencing Center for Infectious Disease"/>
            <person name="Wu L."/>
            <person name="Ma J."/>
        </authorList>
    </citation>
    <scope>NUCLEOTIDE SEQUENCE [LARGE SCALE GENOMIC DNA]</scope>
    <source>
        <strain evidence="3">KCTC 52487</strain>
    </source>
</reference>
<dbReference type="InterPro" id="IPR011009">
    <property type="entry name" value="Kinase-like_dom_sf"/>
</dbReference>
<keyword evidence="3" id="KW-1185">Reference proteome</keyword>
<evidence type="ECO:0000313" key="3">
    <source>
        <dbReference type="Proteomes" id="UP001595379"/>
    </source>
</evidence>
<dbReference type="SUPFAM" id="SSF56112">
    <property type="entry name" value="Protein kinase-like (PK-like)"/>
    <property type="match status" value="1"/>
</dbReference>
<accession>A0ABV6ZYE3</accession>
<dbReference type="RefSeq" id="WP_343164296.1">
    <property type="nucleotide sequence ID" value="NZ_JBHRSV010000019.1"/>
</dbReference>
<protein>
    <submittedName>
        <fullName evidence="2">Phosphotransferase</fullName>
    </submittedName>
</protein>
<comment type="caution">
    <text evidence="2">The sequence shown here is derived from an EMBL/GenBank/DDBJ whole genome shotgun (WGS) entry which is preliminary data.</text>
</comment>
<organism evidence="2 3">
    <name type="scientific">Hyphobacterium vulgare</name>
    <dbReference type="NCBI Taxonomy" id="1736751"/>
    <lineage>
        <taxon>Bacteria</taxon>
        <taxon>Pseudomonadati</taxon>
        <taxon>Pseudomonadota</taxon>
        <taxon>Alphaproteobacteria</taxon>
        <taxon>Maricaulales</taxon>
        <taxon>Maricaulaceae</taxon>
        <taxon>Hyphobacterium</taxon>
    </lineage>
</organism>
<dbReference type="Gene3D" id="3.90.1200.10">
    <property type="match status" value="1"/>
</dbReference>
<dbReference type="Gene3D" id="3.30.200.20">
    <property type="entry name" value="Phosphorylase Kinase, domain 1"/>
    <property type="match status" value="1"/>
</dbReference>
<dbReference type="InterPro" id="IPR002575">
    <property type="entry name" value="Aminoglycoside_PTrfase"/>
</dbReference>
<dbReference type="InterPro" id="IPR041726">
    <property type="entry name" value="ACAD10_11_N"/>
</dbReference>
<name>A0ABV6ZYE3_9PROT</name>
<dbReference type="Proteomes" id="UP001595379">
    <property type="component" value="Unassembled WGS sequence"/>
</dbReference>
<dbReference type="EMBL" id="JBHRSV010000019">
    <property type="protein sequence ID" value="MFC2926506.1"/>
    <property type="molecule type" value="Genomic_DNA"/>
</dbReference>
<dbReference type="CDD" id="cd05154">
    <property type="entry name" value="ACAD10_11_N-like"/>
    <property type="match status" value="1"/>
</dbReference>
<sequence length="354" mass="39814">MSQMDETFSGTKDVADALRFDEAGLDRWMRANVDGFAGPLSVSQFKGGQSNPTYRIDAGGKSYVLRRKPPGNLLPSAHAVDREFRVMSALGTTGFPVPRMHGLCEDRDVIGTEFYVMDFVDGRIFWDPFLPDLPKDERGAIYDAMNATLAQLHGVDPAKAGLGDYGKPDHYIARQIARWSKQYKASETDTIESMDRLIEWLPGATPEQERSGIVHGDFRLDNMIFHKTEPRVIAVLDWELSTLGDPLADFSYQLMQWRAPKEMRNGFLGSDLKSLGIPTEDDYVRAYCERTGRDGLPKLDFYFAFNLFRFAGIVQGVYHRSLQGNASNAKAREYGAMVKPMADYAWTFAERMGA</sequence>
<dbReference type="Pfam" id="PF01636">
    <property type="entry name" value="APH"/>
    <property type="match status" value="1"/>
</dbReference>
<dbReference type="InterPro" id="IPR052898">
    <property type="entry name" value="ACAD10-like"/>
</dbReference>
<feature type="domain" description="Aminoglycoside phosphotransferase" evidence="1">
    <location>
        <begin position="42"/>
        <end position="263"/>
    </location>
</feature>
<gene>
    <name evidence="2" type="ORF">ACFOOR_10355</name>
</gene>
<evidence type="ECO:0000313" key="2">
    <source>
        <dbReference type="EMBL" id="MFC2926506.1"/>
    </source>
</evidence>
<dbReference type="PANTHER" id="PTHR47829">
    <property type="entry name" value="HYDROLASE, PUTATIVE (AFU_ORTHOLOGUE AFUA_1G12880)-RELATED"/>
    <property type="match status" value="1"/>
</dbReference>